<name>A0A7Y9K4H7_9SPHN</name>
<evidence type="ECO:0000313" key="1">
    <source>
        <dbReference type="EMBL" id="NYD91400.1"/>
    </source>
</evidence>
<evidence type="ECO:0008006" key="3">
    <source>
        <dbReference type="Google" id="ProtNLM"/>
    </source>
</evidence>
<reference evidence="1 2" key="1">
    <citation type="submission" date="2020-07" db="EMBL/GenBank/DDBJ databases">
        <authorList>
            <person name="Partida-Martinez L."/>
            <person name="Huntemann M."/>
            <person name="Clum A."/>
            <person name="Wang J."/>
            <person name="Palaniappan K."/>
            <person name="Ritter S."/>
            <person name="Chen I.-M."/>
            <person name="Stamatis D."/>
            <person name="Reddy T."/>
            <person name="O'Malley R."/>
            <person name="Daum C."/>
            <person name="Shapiro N."/>
            <person name="Ivanova N."/>
            <person name="Kyrpides N."/>
            <person name="Woyke T."/>
        </authorList>
    </citation>
    <scope>NUCLEOTIDE SEQUENCE [LARGE SCALE GENOMIC DNA]</scope>
    <source>
        <strain evidence="1 2">AS2.3</strain>
    </source>
</reference>
<reference evidence="1 2" key="2">
    <citation type="submission" date="2020-08" db="EMBL/GenBank/DDBJ databases">
        <title>The Agave Microbiome: Exploring the role of microbial communities in plant adaptations to desert environments.</title>
        <authorList>
            <person name="Partida-Martinez L.P."/>
        </authorList>
    </citation>
    <scope>NUCLEOTIDE SEQUENCE [LARGE SCALE GENOMIC DNA]</scope>
    <source>
        <strain evidence="1 2">AS2.3</strain>
    </source>
</reference>
<accession>A0A7Y9K4H7</accession>
<comment type="caution">
    <text evidence="1">The sequence shown here is derived from an EMBL/GenBank/DDBJ whole genome shotgun (WGS) entry which is preliminary data.</text>
</comment>
<keyword evidence="2" id="KW-1185">Reference proteome</keyword>
<sequence>MTPERDNTTGMFPAEAITPGVYAADSAAILVDMLNFASAVILIHVGVGGINFTNANKVEMVLTAGNADDGSDQVPVTDADIIVDGLAPAAINNGIVRSLVAAKPAADIQKVGYIGGKRYLRLVADFSGAHGTGTPIAATVIRSRPALRGVA</sequence>
<proteinExistence type="predicted"/>
<gene>
    <name evidence="1" type="ORF">HD841_003208</name>
</gene>
<dbReference type="EMBL" id="JACCBY010000005">
    <property type="protein sequence ID" value="NYD91400.1"/>
    <property type="molecule type" value="Genomic_DNA"/>
</dbReference>
<dbReference type="AlphaFoldDB" id="A0A7Y9K4H7"/>
<dbReference type="Proteomes" id="UP000517753">
    <property type="component" value="Unassembled WGS sequence"/>
</dbReference>
<dbReference type="RefSeq" id="WP_218845591.1">
    <property type="nucleotide sequence ID" value="NZ_JACCBY010000005.1"/>
</dbReference>
<organism evidence="1 2">
    <name type="scientific">Sphingomonas melonis</name>
    <dbReference type="NCBI Taxonomy" id="152682"/>
    <lineage>
        <taxon>Bacteria</taxon>
        <taxon>Pseudomonadati</taxon>
        <taxon>Pseudomonadota</taxon>
        <taxon>Alphaproteobacteria</taxon>
        <taxon>Sphingomonadales</taxon>
        <taxon>Sphingomonadaceae</taxon>
        <taxon>Sphingomonas</taxon>
    </lineage>
</organism>
<protein>
    <recommendedName>
        <fullName evidence="3">Phage protein</fullName>
    </recommendedName>
</protein>
<evidence type="ECO:0000313" key="2">
    <source>
        <dbReference type="Proteomes" id="UP000517753"/>
    </source>
</evidence>